<organism evidence="2 3">
    <name type="scientific">Aspergillus avenaceus</name>
    <dbReference type="NCBI Taxonomy" id="36643"/>
    <lineage>
        <taxon>Eukaryota</taxon>
        <taxon>Fungi</taxon>
        <taxon>Dikarya</taxon>
        <taxon>Ascomycota</taxon>
        <taxon>Pezizomycotina</taxon>
        <taxon>Eurotiomycetes</taxon>
        <taxon>Eurotiomycetidae</taxon>
        <taxon>Eurotiales</taxon>
        <taxon>Aspergillaceae</taxon>
        <taxon>Aspergillus</taxon>
        <taxon>Aspergillus subgen. Circumdati</taxon>
    </lineage>
</organism>
<reference evidence="2 3" key="1">
    <citation type="submission" date="2019-04" db="EMBL/GenBank/DDBJ databases">
        <title>Friends and foes A comparative genomics study of 23 Aspergillus species from section Flavi.</title>
        <authorList>
            <consortium name="DOE Joint Genome Institute"/>
            <person name="Kjaerbolling I."/>
            <person name="Vesth T."/>
            <person name="Frisvad J.C."/>
            <person name="Nybo J.L."/>
            <person name="Theobald S."/>
            <person name="Kildgaard S."/>
            <person name="Isbrandt T."/>
            <person name="Kuo A."/>
            <person name="Sato A."/>
            <person name="Lyhne E.K."/>
            <person name="Kogle M.E."/>
            <person name="Wiebenga A."/>
            <person name="Kun R.S."/>
            <person name="Lubbers R.J."/>
            <person name="Makela M.R."/>
            <person name="Barry K."/>
            <person name="Chovatia M."/>
            <person name="Clum A."/>
            <person name="Daum C."/>
            <person name="Haridas S."/>
            <person name="He G."/>
            <person name="LaButti K."/>
            <person name="Lipzen A."/>
            <person name="Mondo S."/>
            <person name="Riley R."/>
            <person name="Salamov A."/>
            <person name="Simmons B.A."/>
            <person name="Magnuson J.K."/>
            <person name="Henrissat B."/>
            <person name="Mortensen U.H."/>
            <person name="Larsen T.O."/>
            <person name="Devries R.P."/>
            <person name="Grigoriev I.V."/>
            <person name="Machida M."/>
            <person name="Baker S.E."/>
            <person name="Andersen M.R."/>
        </authorList>
    </citation>
    <scope>NUCLEOTIDE SEQUENCE [LARGE SCALE GENOMIC DNA]</scope>
    <source>
        <strain evidence="2 3">IBT 18842</strain>
    </source>
</reference>
<keyword evidence="3" id="KW-1185">Reference proteome</keyword>
<sequence length="53" mass="6340">MRAMNATYRCVDSDMNKETEAMQCCTMCRNPYYYCILVTFLLLSAVKKWVDWK</sequence>
<accession>A0A5N6TDM8</accession>
<protein>
    <submittedName>
        <fullName evidence="2">Uncharacterized protein</fullName>
    </submittedName>
</protein>
<feature type="transmembrane region" description="Helical" evidence="1">
    <location>
        <begin position="32"/>
        <end position="50"/>
    </location>
</feature>
<evidence type="ECO:0000313" key="3">
    <source>
        <dbReference type="Proteomes" id="UP000325780"/>
    </source>
</evidence>
<keyword evidence="1" id="KW-1133">Transmembrane helix</keyword>
<dbReference type="AlphaFoldDB" id="A0A5N6TDM8"/>
<evidence type="ECO:0000313" key="2">
    <source>
        <dbReference type="EMBL" id="KAE8144259.1"/>
    </source>
</evidence>
<keyword evidence="1" id="KW-0472">Membrane</keyword>
<dbReference type="EMBL" id="ML742610">
    <property type="protein sequence ID" value="KAE8144259.1"/>
    <property type="molecule type" value="Genomic_DNA"/>
</dbReference>
<gene>
    <name evidence="2" type="ORF">BDV25DRAFT_167254</name>
</gene>
<keyword evidence="1" id="KW-0812">Transmembrane</keyword>
<evidence type="ECO:0000256" key="1">
    <source>
        <dbReference type="SAM" id="Phobius"/>
    </source>
</evidence>
<dbReference type="Proteomes" id="UP000325780">
    <property type="component" value="Unassembled WGS sequence"/>
</dbReference>
<name>A0A5N6TDM8_ASPAV</name>
<proteinExistence type="predicted"/>